<name>A0A9D1RBX9_9FIRM</name>
<feature type="domain" description="RND related barrel-sandwich hybrid" evidence="2">
    <location>
        <begin position="70"/>
        <end position="236"/>
    </location>
</feature>
<feature type="transmembrane region" description="Helical" evidence="1">
    <location>
        <begin position="21"/>
        <end position="41"/>
    </location>
</feature>
<evidence type="ECO:0000313" key="4">
    <source>
        <dbReference type="Proteomes" id="UP000824263"/>
    </source>
</evidence>
<comment type="caution">
    <text evidence="3">The sequence shown here is derived from an EMBL/GenBank/DDBJ whole genome shotgun (WGS) entry which is preliminary data.</text>
</comment>
<dbReference type="Pfam" id="PF26018">
    <property type="entry name" value="BSH_RND_rel"/>
    <property type="match status" value="1"/>
</dbReference>
<keyword evidence="1" id="KW-1133">Transmembrane helix</keyword>
<reference evidence="3" key="2">
    <citation type="submission" date="2021-04" db="EMBL/GenBank/DDBJ databases">
        <authorList>
            <person name="Gilroy R."/>
        </authorList>
    </citation>
    <scope>NUCLEOTIDE SEQUENCE</scope>
    <source>
        <strain evidence="3">ChiSxjej1B13-11762</strain>
    </source>
</reference>
<organism evidence="3 4">
    <name type="scientific">Candidatus Dorea gallistercoris</name>
    <dbReference type="NCBI Taxonomy" id="2838542"/>
    <lineage>
        <taxon>Bacteria</taxon>
        <taxon>Bacillati</taxon>
        <taxon>Bacillota</taxon>
        <taxon>Clostridia</taxon>
        <taxon>Lachnospirales</taxon>
        <taxon>Lachnospiraceae</taxon>
        <taxon>Dorea</taxon>
    </lineage>
</organism>
<keyword evidence="1" id="KW-0472">Membrane</keyword>
<evidence type="ECO:0000313" key="3">
    <source>
        <dbReference type="EMBL" id="HIW84233.1"/>
    </source>
</evidence>
<dbReference type="AlphaFoldDB" id="A0A9D1RBX9"/>
<reference evidence="3" key="1">
    <citation type="journal article" date="2021" name="PeerJ">
        <title>Extensive microbial diversity within the chicken gut microbiome revealed by metagenomics and culture.</title>
        <authorList>
            <person name="Gilroy R."/>
            <person name="Ravi A."/>
            <person name="Getino M."/>
            <person name="Pursley I."/>
            <person name="Horton D.L."/>
            <person name="Alikhan N.F."/>
            <person name="Baker D."/>
            <person name="Gharbi K."/>
            <person name="Hall N."/>
            <person name="Watson M."/>
            <person name="Adriaenssens E.M."/>
            <person name="Foster-Nyarko E."/>
            <person name="Jarju S."/>
            <person name="Secka A."/>
            <person name="Antonio M."/>
            <person name="Oren A."/>
            <person name="Chaudhuri R.R."/>
            <person name="La Ragione R."/>
            <person name="Hildebrand F."/>
            <person name="Pallen M.J."/>
        </authorList>
    </citation>
    <scope>NUCLEOTIDE SEQUENCE</scope>
    <source>
        <strain evidence="3">ChiSxjej1B13-11762</strain>
    </source>
</reference>
<evidence type="ECO:0000259" key="2">
    <source>
        <dbReference type="Pfam" id="PF26018"/>
    </source>
</evidence>
<sequence>MGEKKRLTNITVYRRKGHFNIGILIFGIIFIYLAVSVLMYLTSAHVSVYEVREGSILRDTAYTGFVVRSETVVTAQEDGYVNYFVTEGEKVGAKTSVYTSSQSQLDFQSADPESTEELTSEEEQSLLTYIQTFSDNFQETDFQDVYSVKDRITDVLDSHSSQNRKTQLEAMLQTAGDSLKVYNASKDGIIVYEIDGYEGTTISDVTEEMISRNDHETVSMSNNTKVSAGDPVYKLITSDQWTVVVLLSDDMAGELAETKRIKVRFGKDGQTATADFAIYNTASANLGFLTFDTGMVRYAKERYLDVELILEDESGLKIPRSAAVQKSFYTVPEDYLTQGGNSQSEGVLVQTKGGSARFQETEVFYRDNETGMVYLDPNDFSQDTVLIKPDSEETYPLEATQDLTGAYNINKGYAVFKQIQILCESEEYYIVAVGSDYGLSNYDHIALNGKDVQENDVVF</sequence>
<dbReference type="Proteomes" id="UP000824263">
    <property type="component" value="Unassembled WGS sequence"/>
</dbReference>
<dbReference type="InterPro" id="IPR058709">
    <property type="entry name" value="BSH_RND-rel"/>
</dbReference>
<gene>
    <name evidence="3" type="ORF">H9873_07920</name>
</gene>
<accession>A0A9D1RBX9</accession>
<evidence type="ECO:0000256" key="1">
    <source>
        <dbReference type="SAM" id="Phobius"/>
    </source>
</evidence>
<protein>
    <recommendedName>
        <fullName evidence="2">RND related barrel-sandwich hybrid domain-containing protein</fullName>
    </recommendedName>
</protein>
<keyword evidence="1" id="KW-0812">Transmembrane</keyword>
<dbReference type="EMBL" id="DXGF01000138">
    <property type="protein sequence ID" value="HIW84233.1"/>
    <property type="molecule type" value="Genomic_DNA"/>
</dbReference>
<proteinExistence type="predicted"/>